<dbReference type="AlphaFoldDB" id="X0UZ23"/>
<sequence>MEIKKINICPKCKSERISYVIDIFKEPTQKEY</sequence>
<feature type="non-terminal residue" evidence="1">
    <location>
        <position position="32"/>
    </location>
</feature>
<name>X0UZ23_9ZZZZ</name>
<evidence type="ECO:0000313" key="1">
    <source>
        <dbReference type="EMBL" id="GAG04432.1"/>
    </source>
</evidence>
<reference evidence="1" key="1">
    <citation type="journal article" date="2014" name="Front. Microbiol.">
        <title>High frequency of phylogenetically diverse reductive dehalogenase-homologous genes in deep subseafloor sedimentary metagenomes.</title>
        <authorList>
            <person name="Kawai M."/>
            <person name="Futagami T."/>
            <person name="Toyoda A."/>
            <person name="Takaki Y."/>
            <person name="Nishi S."/>
            <person name="Hori S."/>
            <person name="Arai W."/>
            <person name="Tsubouchi T."/>
            <person name="Morono Y."/>
            <person name="Uchiyama I."/>
            <person name="Ito T."/>
            <person name="Fujiyama A."/>
            <person name="Inagaki F."/>
            <person name="Takami H."/>
        </authorList>
    </citation>
    <scope>NUCLEOTIDE SEQUENCE</scope>
    <source>
        <strain evidence="1">Expedition CK06-06</strain>
    </source>
</reference>
<protein>
    <submittedName>
        <fullName evidence="1">Uncharacterized protein</fullName>
    </submittedName>
</protein>
<gene>
    <name evidence="1" type="ORF">S01H1_42153</name>
</gene>
<dbReference type="EMBL" id="BARS01026780">
    <property type="protein sequence ID" value="GAG04432.1"/>
    <property type="molecule type" value="Genomic_DNA"/>
</dbReference>
<accession>X0UZ23</accession>
<organism evidence="1">
    <name type="scientific">marine sediment metagenome</name>
    <dbReference type="NCBI Taxonomy" id="412755"/>
    <lineage>
        <taxon>unclassified sequences</taxon>
        <taxon>metagenomes</taxon>
        <taxon>ecological metagenomes</taxon>
    </lineage>
</organism>
<comment type="caution">
    <text evidence="1">The sequence shown here is derived from an EMBL/GenBank/DDBJ whole genome shotgun (WGS) entry which is preliminary data.</text>
</comment>
<proteinExistence type="predicted"/>